<dbReference type="Proteomes" id="UP001549047">
    <property type="component" value="Unassembled WGS sequence"/>
</dbReference>
<keyword evidence="2" id="KW-1185">Reference proteome</keyword>
<name>A0ABV2J936_9HYPH</name>
<evidence type="ECO:0000313" key="1">
    <source>
        <dbReference type="EMBL" id="MET3616299.1"/>
    </source>
</evidence>
<comment type="caution">
    <text evidence="1">The sequence shown here is derived from an EMBL/GenBank/DDBJ whole genome shotgun (WGS) entry which is preliminary data.</text>
</comment>
<protein>
    <submittedName>
        <fullName evidence="1">Uncharacterized protein</fullName>
    </submittedName>
</protein>
<sequence length="53" mass="5803">MTQGGEGRTPLVVQPLLLIRSLTIDQSSRAAFIETHDPISNDLERDVPETDGI</sequence>
<evidence type="ECO:0000313" key="2">
    <source>
        <dbReference type="Proteomes" id="UP001549047"/>
    </source>
</evidence>
<gene>
    <name evidence="1" type="ORF">ABID16_004648</name>
</gene>
<accession>A0ABV2J936</accession>
<reference evidence="1 2" key="1">
    <citation type="submission" date="2024-06" db="EMBL/GenBank/DDBJ databases">
        <title>Genomic Encyclopedia of Type Strains, Phase IV (KMG-IV): sequencing the most valuable type-strain genomes for metagenomic binning, comparative biology and taxonomic classification.</title>
        <authorList>
            <person name="Goeker M."/>
        </authorList>
    </citation>
    <scope>NUCLEOTIDE SEQUENCE [LARGE SCALE GENOMIC DNA]</scope>
    <source>
        <strain evidence="1 2">DSM 29780</strain>
    </source>
</reference>
<dbReference type="EMBL" id="JBEPMB010000017">
    <property type="protein sequence ID" value="MET3616299.1"/>
    <property type="molecule type" value="Genomic_DNA"/>
</dbReference>
<organism evidence="1 2">
    <name type="scientific">Rhizobium aquaticum</name>
    <dbReference type="NCBI Taxonomy" id="1549636"/>
    <lineage>
        <taxon>Bacteria</taxon>
        <taxon>Pseudomonadati</taxon>
        <taxon>Pseudomonadota</taxon>
        <taxon>Alphaproteobacteria</taxon>
        <taxon>Hyphomicrobiales</taxon>
        <taxon>Rhizobiaceae</taxon>
        <taxon>Rhizobium/Agrobacterium group</taxon>
        <taxon>Rhizobium</taxon>
    </lineage>
</organism>
<proteinExistence type="predicted"/>